<proteinExistence type="predicted"/>
<accession>A0A6M5UJ22</accession>
<dbReference type="PANTHER" id="PTHR43818">
    <property type="entry name" value="BCDNA.GH03377"/>
    <property type="match status" value="1"/>
</dbReference>
<dbReference type="Gene3D" id="3.40.50.720">
    <property type="entry name" value="NAD(P)-binding Rossmann-like Domain"/>
    <property type="match status" value="1"/>
</dbReference>
<dbReference type="SUPFAM" id="SSF55347">
    <property type="entry name" value="Glyceraldehyde-3-phosphate dehydrogenase-like, C-terminal domain"/>
    <property type="match status" value="1"/>
</dbReference>
<evidence type="ECO:0000259" key="5">
    <source>
        <dbReference type="Pfam" id="PF22725"/>
    </source>
</evidence>
<dbReference type="Pfam" id="PF22725">
    <property type="entry name" value="GFO_IDH_MocA_C3"/>
    <property type="match status" value="1"/>
</dbReference>
<feature type="domain" description="Gfo/Idh/MocA-like oxidoreductase N-terminal" evidence="4">
    <location>
        <begin position="17"/>
        <end position="134"/>
    </location>
</feature>
<dbReference type="OrthoDB" id="9792085at2"/>
<dbReference type="AlphaFoldDB" id="A0A6M5UJ22"/>
<dbReference type="EMBL" id="CP052757">
    <property type="protein sequence ID" value="QJW38140.1"/>
    <property type="molecule type" value="Genomic_DNA"/>
</dbReference>
<dbReference type="InterPro" id="IPR000683">
    <property type="entry name" value="Gfo/Idh/MocA-like_OxRdtase_N"/>
</dbReference>
<reference evidence="7" key="1">
    <citation type="journal article" date="2022" name="Int. J. Syst. Evol. Microbiol.">
        <title>Cellulosimicrobium protaetiae sp. nov., isolated from the gut of the larva of Protaetia brevitarsis seulensis.</title>
        <authorList>
            <person name="Le Han H."/>
            <person name="Nguyen T.T.H."/>
            <person name="Li Z."/>
            <person name="Shin N.R."/>
            <person name="Kim S.G."/>
        </authorList>
    </citation>
    <scope>NUCLEOTIDE SEQUENCE [LARGE SCALE GENOMIC DNA]</scope>
    <source>
        <strain evidence="7">BI34</strain>
    </source>
</reference>
<dbReference type="KEGG" id="cprt:FIC82_001425"/>
<organism evidence="6 7">
    <name type="scientific">Cellulosimicrobium protaetiae</name>
    <dbReference type="NCBI Taxonomy" id="2587808"/>
    <lineage>
        <taxon>Bacteria</taxon>
        <taxon>Bacillati</taxon>
        <taxon>Actinomycetota</taxon>
        <taxon>Actinomycetes</taxon>
        <taxon>Micrococcales</taxon>
        <taxon>Promicromonosporaceae</taxon>
        <taxon>Cellulosimicrobium</taxon>
    </lineage>
</organism>
<dbReference type="SUPFAM" id="SSF51735">
    <property type="entry name" value="NAD(P)-binding Rossmann-fold domains"/>
    <property type="match status" value="1"/>
</dbReference>
<dbReference type="Gene3D" id="3.30.360.10">
    <property type="entry name" value="Dihydrodipicolinate Reductase, domain 2"/>
    <property type="match status" value="1"/>
</dbReference>
<dbReference type="InterPro" id="IPR036291">
    <property type="entry name" value="NAD(P)-bd_dom_sf"/>
</dbReference>
<feature type="region of interest" description="Disordered" evidence="3">
    <location>
        <begin position="344"/>
        <end position="365"/>
    </location>
</feature>
<dbReference type="InterPro" id="IPR050463">
    <property type="entry name" value="Gfo/Idh/MocA_oxidrdct_glycsds"/>
</dbReference>
<keyword evidence="7" id="KW-1185">Reference proteome</keyword>
<evidence type="ECO:0000313" key="7">
    <source>
        <dbReference type="Proteomes" id="UP000451354"/>
    </source>
</evidence>
<gene>
    <name evidence="6" type="ORF">FIC82_001425</name>
</gene>
<keyword evidence="1" id="KW-0560">Oxidoreductase</keyword>
<evidence type="ECO:0000259" key="4">
    <source>
        <dbReference type="Pfam" id="PF01408"/>
    </source>
</evidence>
<dbReference type="PANTHER" id="PTHR43818:SF11">
    <property type="entry name" value="BCDNA.GH03377"/>
    <property type="match status" value="1"/>
</dbReference>
<evidence type="ECO:0000313" key="6">
    <source>
        <dbReference type="EMBL" id="QJW38140.1"/>
    </source>
</evidence>
<evidence type="ECO:0000256" key="1">
    <source>
        <dbReference type="ARBA" id="ARBA00023002"/>
    </source>
</evidence>
<dbReference type="GO" id="GO:0000166">
    <property type="term" value="F:nucleotide binding"/>
    <property type="evidence" value="ECO:0007669"/>
    <property type="project" value="InterPro"/>
</dbReference>
<dbReference type="Proteomes" id="UP000451354">
    <property type="component" value="Chromosome"/>
</dbReference>
<sequence>MPPDLPRTRDSARTPVGIAVVGIGAFAREHLVALAGLPGADVRWVVGHDLARARALAALVPGARATTSLDDALADDAVHAVDVVTATPAHARDTIAAGEAGKHVQVEKPAALSLAQLDAMVAATEGRGTTLVVGQTVRFQPAVTALAAAARRGEIGVPRLAHVSWYTGHAWPGGWRGWQLDPELSGGHPVHNGTHIMDVATWLLDDEPVEVFARGFRTFSPEMESPDSFHVQLRTATGALATLELCYALRRRGELVRRLVLVGTEGTLAHSTTEEDGLHSDATSAPPVSVEGALSLQLAHWLDVVCGDAAPVVTTPQVRAALATALAAQRSLVSGRRERVADVPGYAPDGGTHPGAPAHRAGAVA</sequence>
<name>A0A6M5UJ22_9MICO</name>
<evidence type="ECO:0000256" key="2">
    <source>
        <dbReference type="ARBA" id="ARBA00023027"/>
    </source>
</evidence>
<feature type="domain" description="GFO/IDH/MocA-like oxidoreductase" evidence="5">
    <location>
        <begin position="145"/>
        <end position="268"/>
    </location>
</feature>
<keyword evidence="2" id="KW-0520">NAD</keyword>
<dbReference type="GO" id="GO:0016491">
    <property type="term" value="F:oxidoreductase activity"/>
    <property type="evidence" value="ECO:0007669"/>
    <property type="project" value="UniProtKB-KW"/>
</dbReference>
<dbReference type="Pfam" id="PF01408">
    <property type="entry name" value="GFO_IDH_MocA"/>
    <property type="match status" value="1"/>
</dbReference>
<dbReference type="InterPro" id="IPR055170">
    <property type="entry name" value="GFO_IDH_MocA-like_dom"/>
</dbReference>
<evidence type="ECO:0000256" key="3">
    <source>
        <dbReference type="SAM" id="MobiDB-lite"/>
    </source>
</evidence>
<protein>
    <submittedName>
        <fullName evidence="6">Gfo/Idh/MocA family oxidoreductase</fullName>
    </submittedName>
</protein>